<keyword evidence="2" id="KW-0472">Membrane</keyword>
<dbReference type="EMBL" id="CANHGI010000003">
    <property type="protein sequence ID" value="CAI5444675.1"/>
    <property type="molecule type" value="Genomic_DNA"/>
</dbReference>
<keyword evidence="2" id="KW-1133">Transmembrane helix</keyword>
<gene>
    <name evidence="3" type="ORF">CAMP_LOCUS7312</name>
</gene>
<organism evidence="3 4">
    <name type="scientific">Caenorhabditis angaria</name>
    <dbReference type="NCBI Taxonomy" id="860376"/>
    <lineage>
        <taxon>Eukaryota</taxon>
        <taxon>Metazoa</taxon>
        <taxon>Ecdysozoa</taxon>
        <taxon>Nematoda</taxon>
        <taxon>Chromadorea</taxon>
        <taxon>Rhabditida</taxon>
        <taxon>Rhabditina</taxon>
        <taxon>Rhabditomorpha</taxon>
        <taxon>Rhabditoidea</taxon>
        <taxon>Rhabditidae</taxon>
        <taxon>Peloderinae</taxon>
        <taxon>Caenorhabditis</taxon>
    </lineage>
</organism>
<reference evidence="3" key="1">
    <citation type="submission" date="2022-11" db="EMBL/GenBank/DDBJ databases">
        <authorList>
            <person name="Kikuchi T."/>
        </authorList>
    </citation>
    <scope>NUCLEOTIDE SEQUENCE</scope>
    <source>
        <strain evidence="3">PS1010</strain>
    </source>
</reference>
<feature type="transmembrane region" description="Helical" evidence="2">
    <location>
        <begin position="192"/>
        <end position="212"/>
    </location>
</feature>
<dbReference type="OrthoDB" id="5915502at2759"/>
<dbReference type="Proteomes" id="UP001152747">
    <property type="component" value="Unassembled WGS sequence"/>
</dbReference>
<feature type="region of interest" description="Disordered" evidence="1">
    <location>
        <begin position="71"/>
        <end position="114"/>
    </location>
</feature>
<feature type="transmembrane region" description="Helical" evidence="2">
    <location>
        <begin position="233"/>
        <end position="250"/>
    </location>
</feature>
<evidence type="ECO:0000313" key="4">
    <source>
        <dbReference type="Proteomes" id="UP001152747"/>
    </source>
</evidence>
<comment type="caution">
    <text evidence="3">The sequence shown here is derived from an EMBL/GenBank/DDBJ whole genome shotgun (WGS) entry which is preliminary data.</text>
</comment>
<sequence length="292" mass="33134">MPNQNEEPTREYLLWKKVFSDRLSLLNQAKNNQKRIREFLALTKLENSKKLQQQNEDSDVMETSNKGLIEVDGAPLNSSASDDGNDSGLNLRQPENDREMNDAPQSGDKNIEEVDIFSDNGTIRTGESEESSSTSSQSRFGIDWAKWFPRVTSRTFLSHYLPASGAVSHTLYTIHLFSPNIISRLFPNGGDLVFSNAILLNANVALGFYVYFRRHFHCINPWERVEFSVLSSTLFNCVSLPAAILFKAIFPTQTWLKTMFATSLSVYLLSRAYRYLWLLDAESSRSSVLPLL</sequence>
<name>A0A9P1IHF4_9PELO</name>
<evidence type="ECO:0000256" key="1">
    <source>
        <dbReference type="SAM" id="MobiDB-lite"/>
    </source>
</evidence>
<evidence type="ECO:0000256" key="2">
    <source>
        <dbReference type="SAM" id="Phobius"/>
    </source>
</evidence>
<feature type="compositionally biased region" description="Low complexity" evidence="1">
    <location>
        <begin position="76"/>
        <end position="90"/>
    </location>
</feature>
<dbReference type="AlphaFoldDB" id="A0A9P1IHF4"/>
<accession>A0A9P1IHF4</accession>
<proteinExistence type="predicted"/>
<keyword evidence="4" id="KW-1185">Reference proteome</keyword>
<dbReference type="PANTHER" id="PTHR38640">
    <property type="entry name" value="GEO09659P1"/>
    <property type="match status" value="1"/>
</dbReference>
<dbReference type="PANTHER" id="PTHR38640:SF1">
    <property type="entry name" value="GEO09659P1"/>
    <property type="match status" value="1"/>
</dbReference>
<evidence type="ECO:0000313" key="3">
    <source>
        <dbReference type="EMBL" id="CAI5444675.1"/>
    </source>
</evidence>
<protein>
    <submittedName>
        <fullName evidence="3">Uncharacterized protein</fullName>
    </submittedName>
</protein>
<keyword evidence="2" id="KW-0812">Transmembrane</keyword>